<evidence type="ECO:0000313" key="3">
    <source>
        <dbReference type="Proteomes" id="UP000228948"/>
    </source>
</evidence>
<evidence type="ECO:0000313" key="2">
    <source>
        <dbReference type="EMBL" id="ATX66303.1"/>
    </source>
</evidence>
<dbReference type="Proteomes" id="UP000228948">
    <property type="component" value="Chromosome"/>
</dbReference>
<name>A0A2K8KEE1_9RHOB</name>
<gene>
    <name evidence="2" type="ORF">BG454_11155</name>
</gene>
<accession>A0A2K8KEE1</accession>
<sequence length="67" mass="7449">MWMKVFKHQHEAYLRVLGAVAEKIPHENAAECAREAEAVKRTVRASAKVSKPRQTKPAPKPAELVSA</sequence>
<dbReference type="KEGG" id="rbg:BG454_11155"/>
<reference evidence="2 3" key="1">
    <citation type="submission" date="2017-11" db="EMBL/GenBank/DDBJ databases">
        <title>Revised Sequence and Annotation of the Rhodobaca barguzinensis strain alga05 Genome.</title>
        <authorList>
            <person name="Kopejtka K."/>
            <person name="Tomasch J.M."/>
            <person name="Bunk B."/>
            <person name="Koblizek M."/>
        </authorList>
    </citation>
    <scope>NUCLEOTIDE SEQUENCE [LARGE SCALE GENOMIC DNA]</scope>
    <source>
        <strain evidence="3">alga05</strain>
    </source>
</reference>
<organism evidence="2 3">
    <name type="scientific">Roseinatronobacter bogoriensis subsp. barguzinensis</name>
    <dbReference type="NCBI Taxonomy" id="441209"/>
    <lineage>
        <taxon>Bacteria</taxon>
        <taxon>Pseudomonadati</taxon>
        <taxon>Pseudomonadota</taxon>
        <taxon>Alphaproteobacteria</taxon>
        <taxon>Rhodobacterales</taxon>
        <taxon>Paracoccaceae</taxon>
        <taxon>Roseinatronobacter</taxon>
    </lineage>
</organism>
<keyword evidence="3" id="KW-1185">Reference proteome</keyword>
<feature type="region of interest" description="Disordered" evidence="1">
    <location>
        <begin position="44"/>
        <end position="67"/>
    </location>
</feature>
<protein>
    <submittedName>
        <fullName evidence="2">Uncharacterized protein</fullName>
    </submittedName>
</protein>
<dbReference type="AlphaFoldDB" id="A0A2K8KEE1"/>
<dbReference type="EMBL" id="CP024899">
    <property type="protein sequence ID" value="ATX66303.1"/>
    <property type="molecule type" value="Genomic_DNA"/>
</dbReference>
<proteinExistence type="predicted"/>
<evidence type="ECO:0000256" key="1">
    <source>
        <dbReference type="SAM" id="MobiDB-lite"/>
    </source>
</evidence>